<sequence length="237" mass="26700">MVSNGLSVEEDTNSIVENWNKIVKKDEHTNRPIKMSRFIAEQATVIKDRAIQFENVLVKHEIAKQQRVDPAAVSSFQVEQAAQKTTKIDGEKKHRKIEKGQFEEARKMTPLDLLELSNDSLTDGDLINSEDNFLNSIKFLVQIMAKYSCPYGCPLNRSVVTNPMVDLRIRSPDLFATMLNNLSESCCDNCTNANRPEDGPVMTTSFAWTESGPCPFICYPLVHGGQEYPTEQDVPQT</sequence>
<protein>
    <submittedName>
        <fullName evidence="1">Uncharacterized protein</fullName>
    </submittedName>
</protein>
<reference evidence="1 2" key="1">
    <citation type="submission" date="2015-12" db="EMBL/GenBank/DDBJ databases">
        <title>The genome of Folsomia candida.</title>
        <authorList>
            <person name="Faddeeva A."/>
            <person name="Derks M.F."/>
            <person name="Anvar Y."/>
            <person name="Smit S."/>
            <person name="Van Straalen N."/>
            <person name="Roelofs D."/>
        </authorList>
    </citation>
    <scope>NUCLEOTIDE SEQUENCE [LARGE SCALE GENOMIC DNA]</scope>
    <source>
        <strain evidence="1 2">VU population</strain>
        <tissue evidence="1">Whole body</tissue>
    </source>
</reference>
<dbReference type="EMBL" id="LNIX01000001">
    <property type="protein sequence ID" value="OXA65190.1"/>
    <property type="molecule type" value="Genomic_DNA"/>
</dbReference>
<proteinExistence type="predicted"/>
<comment type="caution">
    <text evidence="1">The sequence shown here is derived from an EMBL/GenBank/DDBJ whole genome shotgun (WGS) entry which is preliminary data.</text>
</comment>
<dbReference type="Proteomes" id="UP000198287">
    <property type="component" value="Unassembled WGS sequence"/>
</dbReference>
<evidence type="ECO:0000313" key="1">
    <source>
        <dbReference type="EMBL" id="OXA65190.1"/>
    </source>
</evidence>
<accession>A0A226F788</accession>
<dbReference type="AlphaFoldDB" id="A0A226F788"/>
<gene>
    <name evidence="1" type="ORF">Fcan01_00775</name>
</gene>
<organism evidence="1 2">
    <name type="scientific">Folsomia candida</name>
    <name type="common">Springtail</name>
    <dbReference type="NCBI Taxonomy" id="158441"/>
    <lineage>
        <taxon>Eukaryota</taxon>
        <taxon>Metazoa</taxon>
        <taxon>Ecdysozoa</taxon>
        <taxon>Arthropoda</taxon>
        <taxon>Hexapoda</taxon>
        <taxon>Collembola</taxon>
        <taxon>Entomobryomorpha</taxon>
        <taxon>Isotomoidea</taxon>
        <taxon>Isotomidae</taxon>
        <taxon>Proisotominae</taxon>
        <taxon>Folsomia</taxon>
    </lineage>
</organism>
<name>A0A226F788_FOLCA</name>
<evidence type="ECO:0000313" key="2">
    <source>
        <dbReference type="Proteomes" id="UP000198287"/>
    </source>
</evidence>
<keyword evidence="2" id="KW-1185">Reference proteome</keyword>